<dbReference type="AlphaFoldDB" id="A0A438G962"/>
<name>A0A438G962_VITVI</name>
<sequence>MTVMPLEWVLGCDRVGWPLLNEQGLYRGSSFDDFKKLGPPYFYGTSDPIEAETWILKMEKFFDVMDCCEKKKASYATFVLDKEVDHWWRMIKRLLDDQGPITWRHFMEAFYKKYSLTVLGDKKKRIMRSFISIGNNKGRGIGVMVLMVTKHRKGDWSLLWLWEARTHGLSCPENKKFIIGKPKEENKEDKEKPRAYERVFSMMLRLLLICMDFDLIVATPMGVSVVTSKMLRDCLVMIGYREMPVDLVLLDLKDFDVILGMDCFEEKHADRPLCMILALQASSLLRKGSQGFLAYVKGKWNLPLISVPRIVPISKSPYKMAPEELKELKA</sequence>
<gene>
    <name evidence="1" type="ORF">CK203_062988</name>
</gene>
<evidence type="ECO:0008006" key="3">
    <source>
        <dbReference type="Google" id="ProtNLM"/>
    </source>
</evidence>
<dbReference type="Proteomes" id="UP000288805">
    <property type="component" value="Unassembled WGS sequence"/>
</dbReference>
<dbReference type="EMBL" id="QGNW01000521">
    <property type="protein sequence ID" value="RVW68757.1"/>
    <property type="molecule type" value="Genomic_DNA"/>
</dbReference>
<evidence type="ECO:0000313" key="2">
    <source>
        <dbReference type="Proteomes" id="UP000288805"/>
    </source>
</evidence>
<accession>A0A438G962</accession>
<reference evidence="1 2" key="1">
    <citation type="journal article" date="2018" name="PLoS Genet.">
        <title>Population sequencing reveals clonal diversity and ancestral inbreeding in the grapevine cultivar Chardonnay.</title>
        <authorList>
            <person name="Roach M.J."/>
            <person name="Johnson D.L."/>
            <person name="Bohlmann J."/>
            <person name="van Vuuren H.J."/>
            <person name="Jones S.J."/>
            <person name="Pretorius I.S."/>
            <person name="Schmidt S.A."/>
            <person name="Borneman A.R."/>
        </authorList>
    </citation>
    <scope>NUCLEOTIDE SEQUENCE [LARGE SCALE GENOMIC DNA]</scope>
    <source>
        <strain evidence="2">cv. Chardonnay</strain>
        <tissue evidence="1">Leaf</tissue>
    </source>
</reference>
<protein>
    <recommendedName>
        <fullName evidence="3">Retrotransposon gag domain-containing protein</fullName>
    </recommendedName>
</protein>
<proteinExistence type="predicted"/>
<comment type="caution">
    <text evidence="1">The sequence shown here is derived from an EMBL/GenBank/DDBJ whole genome shotgun (WGS) entry which is preliminary data.</text>
</comment>
<evidence type="ECO:0000313" key="1">
    <source>
        <dbReference type="EMBL" id="RVW68757.1"/>
    </source>
</evidence>
<dbReference type="Pfam" id="PF08284">
    <property type="entry name" value="RVP_2"/>
    <property type="match status" value="1"/>
</dbReference>
<organism evidence="1 2">
    <name type="scientific">Vitis vinifera</name>
    <name type="common">Grape</name>
    <dbReference type="NCBI Taxonomy" id="29760"/>
    <lineage>
        <taxon>Eukaryota</taxon>
        <taxon>Viridiplantae</taxon>
        <taxon>Streptophyta</taxon>
        <taxon>Embryophyta</taxon>
        <taxon>Tracheophyta</taxon>
        <taxon>Spermatophyta</taxon>
        <taxon>Magnoliopsida</taxon>
        <taxon>eudicotyledons</taxon>
        <taxon>Gunneridae</taxon>
        <taxon>Pentapetalae</taxon>
        <taxon>rosids</taxon>
        <taxon>Vitales</taxon>
        <taxon>Vitaceae</taxon>
        <taxon>Viteae</taxon>
        <taxon>Vitis</taxon>
    </lineage>
</organism>